<feature type="compositionally biased region" description="Basic and acidic residues" evidence="1">
    <location>
        <begin position="7"/>
        <end position="33"/>
    </location>
</feature>
<evidence type="ECO:0000256" key="1">
    <source>
        <dbReference type="SAM" id="MobiDB-lite"/>
    </source>
</evidence>
<dbReference type="AlphaFoldDB" id="G2XU14"/>
<evidence type="ECO:0000313" key="2">
    <source>
        <dbReference type="EMBL" id="CCD43984.1"/>
    </source>
</evidence>
<gene>
    <name evidence="2" type="ORF">BofuT4_uP061940.1</name>
</gene>
<evidence type="ECO:0000313" key="3">
    <source>
        <dbReference type="Proteomes" id="UP000008177"/>
    </source>
</evidence>
<feature type="region of interest" description="Disordered" evidence="1">
    <location>
        <begin position="1"/>
        <end position="33"/>
    </location>
</feature>
<sequence length="33" mass="3684">MTGCLDLRLDSATGKHDDDSGPRGKNPREYNYT</sequence>
<accession>G2XU14</accession>
<name>G2XU14_BOTF4</name>
<dbReference type="EMBL" id="FQ790267">
    <property type="protein sequence ID" value="CCD43984.1"/>
    <property type="molecule type" value="Genomic_DNA"/>
</dbReference>
<protein>
    <submittedName>
        <fullName evidence="2">Uncharacterized protein</fullName>
    </submittedName>
</protein>
<organism evidence="2 3">
    <name type="scientific">Botryotinia fuckeliana (strain T4)</name>
    <name type="common">Noble rot fungus</name>
    <name type="synonym">Botrytis cinerea</name>
    <dbReference type="NCBI Taxonomy" id="999810"/>
    <lineage>
        <taxon>Eukaryota</taxon>
        <taxon>Fungi</taxon>
        <taxon>Dikarya</taxon>
        <taxon>Ascomycota</taxon>
        <taxon>Pezizomycotina</taxon>
        <taxon>Leotiomycetes</taxon>
        <taxon>Helotiales</taxon>
        <taxon>Sclerotiniaceae</taxon>
        <taxon>Botrytis</taxon>
    </lineage>
</organism>
<dbReference type="HOGENOM" id="CLU_3384654_0_0_1"/>
<proteinExistence type="predicted"/>
<dbReference type="Proteomes" id="UP000008177">
    <property type="component" value="Unplaced contigs"/>
</dbReference>
<reference evidence="3" key="1">
    <citation type="journal article" date="2011" name="PLoS Genet.">
        <title>Genomic analysis of the necrotrophic fungal pathogens Sclerotinia sclerotiorum and Botrytis cinerea.</title>
        <authorList>
            <person name="Amselem J."/>
            <person name="Cuomo C.A."/>
            <person name="van Kan J.A."/>
            <person name="Viaud M."/>
            <person name="Benito E.P."/>
            <person name="Couloux A."/>
            <person name="Coutinho P.M."/>
            <person name="de Vries R.P."/>
            <person name="Dyer P.S."/>
            <person name="Fillinger S."/>
            <person name="Fournier E."/>
            <person name="Gout L."/>
            <person name="Hahn M."/>
            <person name="Kohn L."/>
            <person name="Lapalu N."/>
            <person name="Plummer K.M."/>
            <person name="Pradier J.M."/>
            <person name="Quevillon E."/>
            <person name="Sharon A."/>
            <person name="Simon A."/>
            <person name="ten Have A."/>
            <person name="Tudzynski B."/>
            <person name="Tudzynski P."/>
            <person name="Wincker P."/>
            <person name="Andrew M."/>
            <person name="Anthouard V."/>
            <person name="Beever R.E."/>
            <person name="Beffa R."/>
            <person name="Benoit I."/>
            <person name="Bouzid O."/>
            <person name="Brault B."/>
            <person name="Chen Z."/>
            <person name="Choquer M."/>
            <person name="Collemare J."/>
            <person name="Cotton P."/>
            <person name="Danchin E.G."/>
            <person name="Da Silva C."/>
            <person name="Gautier A."/>
            <person name="Giraud C."/>
            <person name="Giraud T."/>
            <person name="Gonzalez C."/>
            <person name="Grossetete S."/>
            <person name="Guldener U."/>
            <person name="Henrissat B."/>
            <person name="Howlett B.J."/>
            <person name="Kodira C."/>
            <person name="Kretschmer M."/>
            <person name="Lappartient A."/>
            <person name="Leroch M."/>
            <person name="Levis C."/>
            <person name="Mauceli E."/>
            <person name="Neuveglise C."/>
            <person name="Oeser B."/>
            <person name="Pearson M."/>
            <person name="Poulain J."/>
            <person name="Poussereau N."/>
            <person name="Quesneville H."/>
            <person name="Rascle C."/>
            <person name="Schumacher J."/>
            <person name="Segurens B."/>
            <person name="Sexton A."/>
            <person name="Silva E."/>
            <person name="Sirven C."/>
            <person name="Soanes D.M."/>
            <person name="Talbot N.J."/>
            <person name="Templeton M."/>
            <person name="Yandava C."/>
            <person name="Yarden O."/>
            <person name="Zeng Q."/>
            <person name="Rollins J.A."/>
            <person name="Lebrun M.H."/>
            <person name="Dickman M."/>
        </authorList>
    </citation>
    <scope>NUCLEOTIDE SEQUENCE [LARGE SCALE GENOMIC DNA]</scope>
    <source>
        <strain evidence="3">T4</strain>
    </source>
</reference>
<dbReference type="InParanoid" id="G2XU14"/>